<accession>A0ACD5TQW9</accession>
<dbReference type="EnsemblPlants" id="AVESA.00010b.r2.1CG0109750.1">
    <property type="protein sequence ID" value="AVESA.00010b.r2.1CG0109750.1.CDS"/>
    <property type="gene ID" value="AVESA.00010b.r2.1CG0109750"/>
</dbReference>
<keyword evidence="2" id="KW-1185">Reference proteome</keyword>
<dbReference type="Proteomes" id="UP001732700">
    <property type="component" value="Chromosome 1C"/>
</dbReference>
<evidence type="ECO:0000313" key="1">
    <source>
        <dbReference type="EnsemblPlants" id="AVESA.00010b.r2.1CG0109750.1.CDS"/>
    </source>
</evidence>
<protein>
    <submittedName>
        <fullName evidence="1">Uncharacterized protein</fullName>
    </submittedName>
</protein>
<organism evidence="1 2">
    <name type="scientific">Avena sativa</name>
    <name type="common">Oat</name>
    <dbReference type="NCBI Taxonomy" id="4498"/>
    <lineage>
        <taxon>Eukaryota</taxon>
        <taxon>Viridiplantae</taxon>
        <taxon>Streptophyta</taxon>
        <taxon>Embryophyta</taxon>
        <taxon>Tracheophyta</taxon>
        <taxon>Spermatophyta</taxon>
        <taxon>Magnoliopsida</taxon>
        <taxon>Liliopsida</taxon>
        <taxon>Poales</taxon>
        <taxon>Poaceae</taxon>
        <taxon>BOP clade</taxon>
        <taxon>Pooideae</taxon>
        <taxon>Poodae</taxon>
        <taxon>Poeae</taxon>
        <taxon>Poeae Chloroplast Group 1 (Aveneae type)</taxon>
        <taxon>Aveninae</taxon>
        <taxon>Avena</taxon>
    </lineage>
</organism>
<name>A0ACD5TQW9_AVESA</name>
<sequence length="671" mass="74335">MFFMCFPSCQRCMLCVLIRCHQVAIWTDSVWKIFGALVLFSCCFVAGEIPTSIFILPALNILDLFNNQLSGPLQESLVMSSSLVYLELGMNKLTGQIPRSIYELVGLKRLNIVSNNFTGLVDLTLFWRLTKLSHLGLSNNKLSVMDGEGNNTFSTYPSGLAWLDLVGCNITKFPSILIHLNNLSYLDLSSNKLSGDIPNWIWGRFNDLSSLNLSQNMLTSFQLNPSVLPLSTPLYMLDLSSNDLQGQLPMPNKSVIYLDYSHNSFTSVLPNFTLYLNITSYLSMSNNSIKGNLPNSVCKSTLQVLDLSYNNFSGPITSCLREMVGLRMLNLRENHFEGTFPSSITSECTFQTIDLHGNKIEGQLPRALCNCNKLVVLDIGNNLIVDAFPSWLGELSNLRVLILRSNQFYGSINDVDGNRQSREYFSSLQIVDLASNNFSGNLSSELFGRLKSMMAKFNNTGETLYPQNSSYYAEFYKGYIEMAYKGSFVTFERILTTLTSIDFSNNSLEGTIPESIGQLVSLHVLNLSHNAFTGKIPAQLGGMGDLESLDLSCNQLSGRIPQELADLTFLGSLNLSNNQLEGKIPQSRQFLTFENNSFEGNLGLCGPPLSNPCGISPAPPSAANVENSSHVDVFLFLFVGLGFGVGFTAAILMRRGRINEWFVISSRASRT</sequence>
<evidence type="ECO:0000313" key="2">
    <source>
        <dbReference type="Proteomes" id="UP001732700"/>
    </source>
</evidence>
<proteinExistence type="predicted"/>
<reference evidence="1" key="2">
    <citation type="submission" date="2025-09" db="UniProtKB">
        <authorList>
            <consortium name="EnsemblPlants"/>
        </authorList>
    </citation>
    <scope>IDENTIFICATION</scope>
</reference>
<reference evidence="1" key="1">
    <citation type="submission" date="2021-05" db="EMBL/GenBank/DDBJ databases">
        <authorList>
            <person name="Scholz U."/>
            <person name="Mascher M."/>
            <person name="Fiebig A."/>
        </authorList>
    </citation>
    <scope>NUCLEOTIDE SEQUENCE [LARGE SCALE GENOMIC DNA]</scope>
</reference>